<dbReference type="SUPFAM" id="SSF53474">
    <property type="entry name" value="alpha/beta-Hydrolases"/>
    <property type="match status" value="1"/>
</dbReference>
<dbReference type="RefSeq" id="WP_158675127.1">
    <property type="nucleotide sequence ID" value="NZ_AP018437.1"/>
</dbReference>
<dbReference type="AlphaFoldDB" id="A0A3E0A8B1"/>
<dbReference type="InterPro" id="IPR011042">
    <property type="entry name" value="6-blade_b-propeller_TolB-like"/>
</dbReference>
<dbReference type="InterPro" id="IPR029058">
    <property type="entry name" value="AB_hydrolase_fold"/>
</dbReference>
<reference evidence="2 3" key="1">
    <citation type="submission" date="2018-08" db="EMBL/GenBank/DDBJ databases">
        <title>Genomic Encyclopedia of Type Strains, Phase IV (KMG-IV): sequencing the most valuable type-strain genomes for metagenomic binning, comparative biology and taxonomic classification.</title>
        <authorList>
            <person name="Goeker M."/>
        </authorList>
    </citation>
    <scope>NUCLEOTIDE SEQUENCE [LARGE SCALE GENOMIC DNA]</scope>
    <source>
        <strain evidence="2 3">DSM 23923</strain>
    </source>
</reference>
<dbReference type="GO" id="GO:0008236">
    <property type="term" value="F:serine-type peptidase activity"/>
    <property type="evidence" value="ECO:0007669"/>
    <property type="project" value="InterPro"/>
</dbReference>
<protein>
    <submittedName>
        <fullName evidence="2">Dipeptidyl aminopeptidase/acylaminoacyl peptidase</fullName>
    </submittedName>
</protein>
<dbReference type="InterPro" id="IPR011659">
    <property type="entry name" value="WD40"/>
</dbReference>
<evidence type="ECO:0000313" key="2">
    <source>
        <dbReference type="EMBL" id="REG07161.1"/>
    </source>
</evidence>
<proteinExistence type="predicted"/>
<accession>A0A3E0A8B1</accession>
<dbReference type="InterPro" id="IPR001375">
    <property type="entry name" value="Peptidase_S9_cat"/>
</dbReference>
<keyword evidence="2" id="KW-0645">Protease</keyword>
<gene>
    <name evidence="2" type="ORF">DFR64_2365</name>
</gene>
<comment type="caution">
    <text evidence="2">The sequence shown here is derived from an EMBL/GenBank/DDBJ whole genome shotgun (WGS) entry which is preliminary data.</text>
</comment>
<keyword evidence="2" id="KW-0378">Hydrolase</keyword>
<keyword evidence="2" id="KW-0031">Aminopeptidase</keyword>
<dbReference type="Gene3D" id="3.40.50.1820">
    <property type="entry name" value="alpha/beta hydrolase"/>
    <property type="match status" value="1"/>
</dbReference>
<name>A0A3E0A8B1_9CHLR</name>
<dbReference type="InterPro" id="IPR050585">
    <property type="entry name" value="Xaa-Pro_dipeptidyl-ppase/CocE"/>
</dbReference>
<dbReference type="PANTHER" id="PTHR43056">
    <property type="entry name" value="PEPTIDASE S9 PROLYL OLIGOPEPTIDASE"/>
    <property type="match status" value="1"/>
</dbReference>
<dbReference type="GO" id="GO:0006508">
    <property type="term" value="P:proteolysis"/>
    <property type="evidence" value="ECO:0007669"/>
    <property type="project" value="InterPro"/>
</dbReference>
<dbReference type="PANTHER" id="PTHR43056:SF5">
    <property type="entry name" value="PEPTIDASE S9 PROLYL OLIGOPEPTIDASE CATALYTIC DOMAIN-CONTAINING PROTEIN"/>
    <property type="match status" value="1"/>
</dbReference>
<dbReference type="GO" id="GO:0004177">
    <property type="term" value="F:aminopeptidase activity"/>
    <property type="evidence" value="ECO:0007669"/>
    <property type="project" value="UniProtKB-KW"/>
</dbReference>
<keyword evidence="3" id="KW-1185">Reference proteome</keyword>
<dbReference type="OrthoDB" id="108903at2"/>
<dbReference type="Gene3D" id="2.120.10.30">
    <property type="entry name" value="TolB, C-terminal domain"/>
    <property type="match status" value="1"/>
</dbReference>
<evidence type="ECO:0000259" key="1">
    <source>
        <dbReference type="Pfam" id="PF00326"/>
    </source>
</evidence>
<sequence>MDNNTTPSPIQIETLNQLKRFNDVRLTPDGCGLFWIESINGRGSLAHLDADGPSQILSGEYDLRGNVGYGGGEFDVNTAGLVFAESSGSLFSSTPLESASIHRITPPWGGAAAPALSPHGDWVLYVYQQEETNGLAICRTHGLTWPVQLALGADFYMQPTWHPSGDMIAWVEWNHPDMPWFAGRVKLGKLGGMQLRLLEENWLDGEAGAPAGQPRFSPDGKWLSYIRREGDWDSLVLYNPKNHQRRVLLPGAEGHLAQPAWVQGMRSYAWSSDSHSIYYLLYFHGATSLWQVNLHSGKSKPIAIDPVCWAEQLDCAADENGDVLAFLGSTARTPKQIWRLDAHGLTCAVPNQLAGVSMEAISLPQEIRFKSTGDSEVYGIYYPPAGPEQPGTPAVLILDIHGGPTGIDPLCFSNEAAFFTSRGYAYARINYRGSSGFGYQYQAALKHSWGIVDVEDTLHFTEELVRRGLADPKRLVIKGSSAGGFTALNVLIQKPGLFKAAICSYAVGDLVDDAQHTHKFEKFYHRFLTGNFDKDYQRFVDRSPIFHIDGIQDPVALFHGNSDRVVAPSQSMQIYEQLTQRGIPCTLKIYEGEGHGFRKPENVADYYQSMLDFLQEHLR</sequence>
<dbReference type="Proteomes" id="UP000256388">
    <property type="component" value="Unassembled WGS sequence"/>
</dbReference>
<feature type="domain" description="Peptidase S9 prolyl oligopeptidase catalytic" evidence="1">
    <location>
        <begin position="412"/>
        <end position="618"/>
    </location>
</feature>
<dbReference type="Pfam" id="PF07676">
    <property type="entry name" value="PD40"/>
    <property type="match status" value="1"/>
</dbReference>
<dbReference type="EMBL" id="QUMS01000003">
    <property type="protein sequence ID" value="REG07161.1"/>
    <property type="molecule type" value="Genomic_DNA"/>
</dbReference>
<dbReference type="SUPFAM" id="SSF82171">
    <property type="entry name" value="DPP6 N-terminal domain-like"/>
    <property type="match status" value="1"/>
</dbReference>
<dbReference type="Pfam" id="PF00326">
    <property type="entry name" value="Peptidase_S9"/>
    <property type="match status" value="1"/>
</dbReference>
<evidence type="ECO:0000313" key="3">
    <source>
        <dbReference type="Proteomes" id="UP000256388"/>
    </source>
</evidence>
<organism evidence="2 3">
    <name type="scientific">Pelolinea submarina</name>
    <dbReference type="NCBI Taxonomy" id="913107"/>
    <lineage>
        <taxon>Bacteria</taxon>
        <taxon>Bacillati</taxon>
        <taxon>Chloroflexota</taxon>
        <taxon>Anaerolineae</taxon>
        <taxon>Anaerolineales</taxon>
        <taxon>Anaerolineaceae</taxon>
        <taxon>Pelolinea</taxon>
    </lineage>
</organism>